<comment type="caution">
    <text evidence="2">The sequence shown here is derived from an EMBL/GenBank/DDBJ whole genome shotgun (WGS) entry which is preliminary data.</text>
</comment>
<feature type="domain" description="NmrA-like" evidence="1">
    <location>
        <begin position="2"/>
        <end position="280"/>
    </location>
</feature>
<evidence type="ECO:0000313" key="2">
    <source>
        <dbReference type="EMBL" id="GHO52747.1"/>
    </source>
</evidence>
<accession>A0ABQ3UJ39</accession>
<dbReference type="InterPro" id="IPR008030">
    <property type="entry name" value="NmrA-like"/>
</dbReference>
<gene>
    <name evidence="2" type="ORF">KSB_12220</name>
</gene>
<organism evidence="2 3">
    <name type="scientific">Ktedonobacter robiniae</name>
    <dbReference type="NCBI Taxonomy" id="2778365"/>
    <lineage>
        <taxon>Bacteria</taxon>
        <taxon>Bacillati</taxon>
        <taxon>Chloroflexota</taxon>
        <taxon>Ktedonobacteria</taxon>
        <taxon>Ktedonobacterales</taxon>
        <taxon>Ktedonobacteraceae</taxon>
        <taxon>Ktedonobacter</taxon>
    </lineage>
</organism>
<dbReference type="CDD" id="cd05269">
    <property type="entry name" value="TMR_SDR_a"/>
    <property type="match status" value="1"/>
</dbReference>
<proteinExistence type="predicted"/>
<evidence type="ECO:0000313" key="3">
    <source>
        <dbReference type="Proteomes" id="UP000654345"/>
    </source>
</evidence>
<dbReference type="Proteomes" id="UP000654345">
    <property type="component" value="Unassembled WGS sequence"/>
</dbReference>
<dbReference type="Pfam" id="PF05368">
    <property type="entry name" value="NmrA"/>
    <property type="match status" value="1"/>
</dbReference>
<dbReference type="SUPFAM" id="SSF51735">
    <property type="entry name" value="NAD(P)-binding Rossmann-fold domains"/>
    <property type="match status" value="1"/>
</dbReference>
<dbReference type="InterPro" id="IPR051604">
    <property type="entry name" value="Ergot_Alk_Oxidoreductase"/>
</dbReference>
<dbReference type="Gene3D" id="3.90.25.10">
    <property type="entry name" value="UDP-galactose 4-epimerase, domain 1"/>
    <property type="match status" value="1"/>
</dbReference>
<name>A0ABQ3UJ39_9CHLR</name>
<dbReference type="RefSeq" id="WP_201369619.1">
    <property type="nucleotide sequence ID" value="NZ_BNJG01000001.1"/>
</dbReference>
<dbReference type="EMBL" id="BNJG01000001">
    <property type="protein sequence ID" value="GHO52747.1"/>
    <property type="molecule type" value="Genomic_DNA"/>
</dbReference>
<sequence length="295" mass="32646">MILVTGATGVSGSLVIREFARQHAPVRALVRNSAKARAFEEFPTVEVVEGNMLEPSTLGVALEGVDRVLMISSAAERMLETQCTFIDAARKAGVRHIVKLSGKESSIGFNAQHFRTGRQHEGIEQYLERSGLAWTHLRPCQFMQFYFPGAPAMNLTANTLAFPMENARLSPVDIEDIAKMVFALLHSEGHEGKSYEITGPEALTMAEIAERISEMTDRTVTYVNILLEEYRRAVLAAGASPERANGFVELWSERRRCGESRVDLGTHEIFGVHPTTFAEFARRNAAAFRGESMPS</sequence>
<reference evidence="2 3" key="1">
    <citation type="journal article" date="2021" name="Int. J. Syst. Evol. Microbiol.">
        <title>Reticulibacter mediterranei gen. nov., sp. nov., within the new family Reticulibacteraceae fam. nov., and Ktedonospora formicarum gen. nov., sp. nov., Ktedonobacter robiniae sp. nov., Dictyobacter formicarum sp. nov. and Dictyobacter arantiisoli sp. nov., belonging to the class Ktedonobacteria.</title>
        <authorList>
            <person name="Yabe S."/>
            <person name="Zheng Y."/>
            <person name="Wang C.M."/>
            <person name="Sakai Y."/>
            <person name="Abe K."/>
            <person name="Yokota A."/>
            <person name="Donadio S."/>
            <person name="Cavaletti L."/>
            <person name="Monciardini P."/>
        </authorList>
    </citation>
    <scope>NUCLEOTIDE SEQUENCE [LARGE SCALE GENOMIC DNA]</scope>
    <source>
        <strain evidence="2 3">SOSP1-30</strain>
    </source>
</reference>
<protein>
    <submittedName>
        <fullName evidence="2">NAD(P)-dependent oxidoreductase</fullName>
    </submittedName>
</protein>
<dbReference type="PANTHER" id="PTHR43162:SF1">
    <property type="entry name" value="PRESTALK A DIFFERENTIATION PROTEIN A"/>
    <property type="match status" value="1"/>
</dbReference>
<evidence type="ECO:0000259" key="1">
    <source>
        <dbReference type="Pfam" id="PF05368"/>
    </source>
</evidence>
<dbReference type="InterPro" id="IPR036291">
    <property type="entry name" value="NAD(P)-bd_dom_sf"/>
</dbReference>
<dbReference type="PANTHER" id="PTHR43162">
    <property type="match status" value="1"/>
</dbReference>
<keyword evidence="3" id="KW-1185">Reference proteome</keyword>
<dbReference type="Gene3D" id="3.40.50.720">
    <property type="entry name" value="NAD(P)-binding Rossmann-like Domain"/>
    <property type="match status" value="1"/>
</dbReference>